<dbReference type="InterPro" id="IPR011990">
    <property type="entry name" value="TPR-like_helical_dom_sf"/>
</dbReference>
<dbReference type="InterPro" id="IPR019734">
    <property type="entry name" value="TPR_rpt"/>
</dbReference>
<reference evidence="2 3" key="1">
    <citation type="submission" date="2018-03" db="EMBL/GenBank/DDBJ databases">
        <title>Draft Genome Sequences of the Obligatory Marine Myxobacteria Enhygromyxa salina SWB005.</title>
        <authorList>
            <person name="Poehlein A."/>
            <person name="Moghaddam J.A."/>
            <person name="Harms H."/>
            <person name="Alanjari M."/>
            <person name="Koenig G.M."/>
            <person name="Daniel R."/>
            <person name="Schaeberle T.F."/>
        </authorList>
    </citation>
    <scope>NUCLEOTIDE SEQUENCE [LARGE SCALE GENOMIC DNA]</scope>
    <source>
        <strain evidence="2 3">SWB005</strain>
    </source>
</reference>
<comment type="caution">
    <text evidence="2">The sequence shown here is derived from an EMBL/GenBank/DDBJ whole genome shotgun (WGS) entry which is preliminary data.</text>
</comment>
<feature type="repeat" description="TPR" evidence="1">
    <location>
        <begin position="49"/>
        <end position="82"/>
    </location>
</feature>
<dbReference type="SUPFAM" id="SSF48452">
    <property type="entry name" value="TPR-like"/>
    <property type="match status" value="1"/>
</dbReference>
<gene>
    <name evidence="2" type="ORF">ENSA5_14640</name>
</gene>
<organism evidence="2 3">
    <name type="scientific">Enhygromyxa salina</name>
    <dbReference type="NCBI Taxonomy" id="215803"/>
    <lineage>
        <taxon>Bacteria</taxon>
        <taxon>Pseudomonadati</taxon>
        <taxon>Myxococcota</taxon>
        <taxon>Polyangia</taxon>
        <taxon>Nannocystales</taxon>
        <taxon>Nannocystaceae</taxon>
        <taxon>Enhygromyxa</taxon>
    </lineage>
</organism>
<dbReference type="SMART" id="SM00028">
    <property type="entry name" value="TPR"/>
    <property type="match status" value="2"/>
</dbReference>
<accession>A0A2S9YES1</accession>
<evidence type="ECO:0000256" key="1">
    <source>
        <dbReference type="PROSITE-ProRule" id="PRU00339"/>
    </source>
</evidence>
<dbReference type="Gene3D" id="1.25.40.10">
    <property type="entry name" value="Tetratricopeptide repeat domain"/>
    <property type="match status" value="1"/>
</dbReference>
<name>A0A2S9YES1_9BACT</name>
<dbReference type="Proteomes" id="UP000237968">
    <property type="component" value="Unassembled WGS sequence"/>
</dbReference>
<keyword evidence="3" id="KW-1185">Reference proteome</keyword>
<protein>
    <submittedName>
        <fullName evidence="2">Tetratricopeptide repeat protein</fullName>
    </submittedName>
</protein>
<evidence type="ECO:0000313" key="2">
    <source>
        <dbReference type="EMBL" id="PRQ03532.1"/>
    </source>
</evidence>
<dbReference type="EMBL" id="PVNK01000079">
    <property type="protein sequence ID" value="PRQ03532.1"/>
    <property type="molecule type" value="Genomic_DNA"/>
</dbReference>
<dbReference type="AlphaFoldDB" id="A0A2S9YES1"/>
<keyword evidence="1" id="KW-0802">TPR repeat</keyword>
<dbReference type="PROSITE" id="PS50005">
    <property type="entry name" value="TPR"/>
    <property type="match status" value="1"/>
</dbReference>
<sequence>MEIIEEILEGAPNHAPTLLLRAEVLANKGQLDEALASARRAKLADPELPAVFATLGGLLEAVDDKQGALEAYERYLELEPSGQQAVVIKKFVARLSRDLGQ</sequence>
<evidence type="ECO:0000313" key="3">
    <source>
        <dbReference type="Proteomes" id="UP000237968"/>
    </source>
</evidence>
<proteinExistence type="predicted"/>